<dbReference type="Proteomes" id="UP001195963">
    <property type="component" value="Unassembled WGS sequence"/>
</dbReference>
<keyword evidence="3" id="KW-1185">Reference proteome</keyword>
<keyword evidence="1" id="KW-0732">Signal</keyword>
<reference evidence="2 3" key="1">
    <citation type="submission" date="2021-07" db="EMBL/GenBank/DDBJ databases">
        <title>Shewanella sp. nov, isolated from SCS.</title>
        <authorList>
            <person name="Cao W.R."/>
        </authorList>
    </citation>
    <scope>NUCLEOTIDE SEQUENCE [LARGE SCALE GENOMIC DNA]</scope>
    <source>
        <strain evidence="2 3">NR704-98</strain>
    </source>
</reference>
<evidence type="ECO:0000313" key="3">
    <source>
        <dbReference type="Proteomes" id="UP001195963"/>
    </source>
</evidence>
<sequence>MKFKKNIRKIVGLSSFISMSSFATNLPVSTTPLDLDTSFNSSGLVQFNYGDSTAVDARSYFYDVESTTDGKVIAVGHVSRASVNGAYDMLIVKYNQDGTLDTSFDSDGKLIMPMLDDARLGSVAIQPDGKIIVLAITREVDKPFQVQVMRFNINGALDTSFGDSGKYTLVNPDKELRGKDLAIASNGDILFMAHEFLEKSFGIQKYQTKIIKLDSSGAVAPGFNLAYVDSVHVGDSSEHSIEMEQLSLDDSDNIYVSGRMIGVSNSSHTRRYTMLAGKYNINGDPLTFGNLGADSNFWYLHSDLTDTAPSGVPQSNNILNTSLVLPNGDVVSAGCDATGLSRLQKQTSSGDFVTAFGNNGVQTFDNLTSAGGGEECINELAYHQNIGLIAVGNDSNEQMVFTIDSLTGSLTQLSSGKLIPSSTGTSPNGRLDAISVLKNGKILVSGTTGVPFSSGNTVESALMVHIGESLPDATNNIDVMNFASVNDAPLSSQVTSVADTATISPSGTVTASVLNGAVIRNGGDRRLTGLLGISDGDSLQLSHTSANEVSGSKTTSLIVRAGQVGHHRNNRSWNTGNEVFNFTSIASAADTVPDSFVLQPTSTTLYQLAVIAISNTITVSGINADTPISVTDGEYSINGEGYISTDGIVQQGDTVSVRHTTATCTSCTQTTTLDIGGVIANFESTTIETDTTPDPIPLNHNYSETPLPNETITFNDVITVTGINAPTEVSISASALYSINGGTFTSDTGTVNNNDVISVRYDASAIYNGAKSVEMLIGGISTHFHSTTAEKDTTPANFSFGVVNNVAISTLVTSTPLTVSEINAPTAISIVNGEYSINDGAFMTSASTVSDEDKVIVRHTSSDKNDVTSITELTIGGVVGTFSTKTEPLDDKVNHNSSGGALGVGLLSLLLISGFRRIREL</sequence>
<organism evidence="2 3">
    <name type="scientific">Shewanella nanhaiensis</name>
    <dbReference type="NCBI Taxonomy" id="2864872"/>
    <lineage>
        <taxon>Bacteria</taxon>
        <taxon>Pseudomonadati</taxon>
        <taxon>Pseudomonadota</taxon>
        <taxon>Gammaproteobacteria</taxon>
        <taxon>Alteromonadales</taxon>
        <taxon>Shewanellaceae</taxon>
        <taxon>Shewanella</taxon>
    </lineage>
</organism>
<proteinExistence type="predicted"/>
<evidence type="ECO:0000256" key="1">
    <source>
        <dbReference type="SAM" id="SignalP"/>
    </source>
</evidence>
<feature type="chain" id="PRO_5045639849" evidence="1">
    <location>
        <begin position="24"/>
        <end position="921"/>
    </location>
</feature>
<name>A0ABS7E342_9GAMM</name>
<dbReference type="Pfam" id="PF17164">
    <property type="entry name" value="DUF5122"/>
    <property type="match status" value="2"/>
</dbReference>
<feature type="signal peptide" evidence="1">
    <location>
        <begin position="1"/>
        <end position="23"/>
    </location>
</feature>
<dbReference type="InterPro" id="IPR013431">
    <property type="entry name" value="Delta_60_rpt"/>
</dbReference>
<dbReference type="NCBIfam" id="TIGR02608">
    <property type="entry name" value="delta_60_rpt"/>
    <property type="match status" value="2"/>
</dbReference>
<comment type="caution">
    <text evidence="2">The sequence shown here is derived from an EMBL/GenBank/DDBJ whole genome shotgun (WGS) entry which is preliminary data.</text>
</comment>
<dbReference type="Gene3D" id="2.80.10.50">
    <property type="match status" value="1"/>
</dbReference>
<dbReference type="RefSeq" id="WP_220109613.1">
    <property type="nucleotide sequence ID" value="NZ_JAHZST010000006.1"/>
</dbReference>
<dbReference type="EMBL" id="JAHZST010000006">
    <property type="protein sequence ID" value="MBW8184067.1"/>
    <property type="molecule type" value="Genomic_DNA"/>
</dbReference>
<protein>
    <submittedName>
        <fullName evidence="2">Uncharacterized protein</fullName>
    </submittedName>
</protein>
<evidence type="ECO:0000313" key="2">
    <source>
        <dbReference type="EMBL" id="MBW8184067.1"/>
    </source>
</evidence>
<gene>
    <name evidence="2" type="ORF">K0625_10310</name>
</gene>
<accession>A0ABS7E342</accession>